<sequence length="84" mass="8627">MNQPKVSGAKANTAGSVEIIARFTTGTYVARAIGLKCSASNTIGARQAAEAVCTKLGLDTALLQEQPDLLGNQQSLFVHPGVGV</sequence>
<accession>A0A1N6UFD5</accession>
<evidence type="ECO:0000313" key="2">
    <source>
        <dbReference type="Proteomes" id="UP000186079"/>
    </source>
</evidence>
<dbReference type="Proteomes" id="UP000186079">
    <property type="component" value="Unassembled WGS sequence"/>
</dbReference>
<name>A0A1N6UFD5_9PSED</name>
<dbReference type="AlphaFoldDB" id="A0A1N6UFD5"/>
<evidence type="ECO:0000313" key="1">
    <source>
        <dbReference type="EMBL" id="SIQ64283.1"/>
    </source>
</evidence>
<dbReference type="EMBL" id="FTMC01000008">
    <property type="protein sequence ID" value="SIQ64283.1"/>
    <property type="molecule type" value="Genomic_DNA"/>
</dbReference>
<gene>
    <name evidence="1" type="ORF">SAMN05421672_108129</name>
</gene>
<organism evidence="1 2">
    <name type="scientific">Pseudomonas flexibilis</name>
    <dbReference type="NCBI Taxonomy" id="706570"/>
    <lineage>
        <taxon>Bacteria</taxon>
        <taxon>Pseudomonadati</taxon>
        <taxon>Pseudomonadota</taxon>
        <taxon>Gammaproteobacteria</taxon>
        <taxon>Pseudomonadales</taxon>
        <taxon>Pseudomonadaceae</taxon>
        <taxon>Pseudomonas</taxon>
    </lineage>
</organism>
<protein>
    <submittedName>
        <fullName evidence="1">Uncharacterized protein</fullName>
    </submittedName>
</protein>
<dbReference type="RefSeq" id="WP_052199795.1">
    <property type="nucleotide sequence ID" value="NZ_FTMC01000008.1"/>
</dbReference>
<proteinExistence type="predicted"/>
<reference evidence="1 2" key="1">
    <citation type="submission" date="2017-01" db="EMBL/GenBank/DDBJ databases">
        <authorList>
            <person name="Mah S.A."/>
            <person name="Swanson W.J."/>
            <person name="Moy G.W."/>
            <person name="Vacquier V.D."/>
        </authorList>
    </citation>
    <scope>NUCLEOTIDE SEQUENCE [LARGE SCALE GENOMIC DNA]</scope>
    <source>
        <strain evidence="1 2">ATCC 29606</strain>
    </source>
</reference>